<dbReference type="Proteomes" id="UP000317429">
    <property type="component" value="Chromosome"/>
</dbReference>
<organism evidence="1 2">
    <name type="scientific">Pirellulimonas nuda</name>
    <dbReference type="NCBI Taxonomy" id="2528009"/>
    <lineage>
        <taxon>Bacteria</taxon>
        <taxon>Pseudomonadati</taxon>
        <taxon>Planctomycetota</taxon>
        <taxon>Planctomycetia</taxon>
        <taxon>Pirellulales</taxon>
        <taxon>Lacipirellulaceae</taxon>
        <taxon>Pirellulimonas</taxon>
    </lineage>
</organism>
<gene>
    <name evidence="1" type="ORF">Pla175_00870</name>
</gene>
<sequence length="85" mass="9654">MNDRVQYNKEHVTKLVHRVPFVPFEIMLENGESFVVEHPENIAFIPMKNGVVGSPRFSVVLADLITFSTFDAITRITVVDHRVAS</sequence>
<dbReference type="AlphaFoldDB" id="A0A518D5I1"/>
<accession>A0A518D5I1</accession>
<proteinExistence type="predicted"/>
<reference evidence="1 2" key="1">
    <citation type="submission" date="2019-02" db="EMBL/GenBank/DDBJ databases">
        <title>Deep-cultivation of Planctomycetes and their phenomic and genomic characterization uncovers novel biology.</title>
        <authorList>
            <person name="Wiegand S."/>
            <person name="Jogler M."/>
            <person name="Boedeker C."/>
            <person name="Pinto D."/>
            <person name="Vollmers J."/>
            <person name="Rivas-Marin E."/>
            <person name="Kohn T."/>
            <person name="Peeters S.H."/>
            <person name="Heuer A."/>
            <person name="Rast P."/>
            <person name="Oberbeckmann S."/>
            <person name="Bunk B."/>
            <person name="Jeske O."/>
            <person name="Meyerdierks A."/>
            <person name="Storesund J.E."/>
            <person name="Kallscheuer N."/>
            <person name="Luecker S."/>
            <person name="Lage O.M."/>
            <person name="Pohl T."/>
            <person name="Merkel B.J."/>
            <person name="Hornburger P."/>
            <person name="Mueller R.-W."/>
            <person name="Bruemmer F."/>
            <person name="Labrenz M."/>
            <person name="Spormann A.M."/>
            <person name="Op den Camp H."/>
            <person name="Overmann J."/>
            <person name="Amann R."/>
            <person name="Jetten M.S.M."/>
            <person name="Mascher T."/>
            <person name="Medema M.H."/>
            <person name="Devos D.P."/>
            <person name="Kaster A.-K."/>
            <person name="Ovreas L."/>
            <person name="Rohde M."/>
            <person name="Galperin M.Y."/>
            <person name="Jogler C."/>
        </authorList>
    </citation>
    <scope>NUCLEOTIDE SEQUENCE [LARGE SCALE GENOMIC DNA]</scope>
    <source>
        <strain evidence="1 2">Pla175</strain>
    </source>
</reference>
<dbReference type="RefSeq" id="WP_145280234.1">
    <property type="nucleotide sequence ID" value="NZ_CP036291.1"/>
</dbReference>
<evidence type="ECO:0000313" key="1">
    <source>
        <dbReference type="EMBL" id="QDU86737.1"/>
    </source>
</evidence>
<dbReference type="EMBL" id="CP036291">
    <property type="protein sequence ID" value="QDU86737.1"/>
    <property type="molecule type" value="Genomic_DNA"/>
</dbReference>
<evidence type="ECO:0000313" key="2">
    <source>
        <dbReference type="Proteomes" id="UP000317429"/>
    </source>
</evidence>
<keyword evidence="2" id="KW-1185">Reference proteome</keyword>
<dbReference type="OrthoDB" id="287244at2"/>
<name>A0A518D5I1_9BACT</name>
<protein>
    <submittedName>
        <fullName evidence="1">Uncharacterized protein</fullName>
    </submittedName>
</protein>
<dbReference type="KEGG" id="pnd:Pla175_00870"/>